<evidence type="ECO:0000313" key="1">
    <source>
        <dbReference type="EMBL" id="KRY98230.1"/>
    </source>
</evidence>
<dbReference type="Proteomes" id="UP000055024">
    <property type="component" value="Unassembled WGS sequence"/>
</dbReference>
<organism evidence="1 2">
    <name type="scientific">Trichinella zimbabwensis</name>
    <dbReference type="NCBI Taxonomy" id="268475"/>
    <lineage>
        <taxon>Eukaryota</taxon>
        <taxon>Metazoa</taxon>
        <taxon>Ecdysozoa</taxon>
        <taxon>Nematoda</taxon>
        <taxon>Enoplea</taxon>
        <taxon>Dorylaimia</taxon>
        <taxon>Trichinellida</taxon>
        <taxon>Trichinellidae</taxon>
        <taxon>Trichinella</taxon>
    </lineage>
</organism>
<evidence type="ECO:0000313" key="2">
    <source>
        <dbReference type="Proteomes" id="UP000055024"/>
    </source>
</evidence>
<proteinExistence type="predicted"/>
<accession>A0A0V1GJ50</accession>
<dbReference type="AlphaFoldDB" id="A0A0V1GJ50"/>
<sequence length="66" mass="7685">MVENIFSILTVVFRRCFSKKIKKGFWLRRKPAGLAILPTCSPPLPYDLDFWLLSLEYFLSDAPTFS</sequence>
<comment type="caution">
    <text evidence="1">The sequence shown here is derived from an EMBL/GenBank/DDBJ whole genome shotgun (WGS) entry which is preliminary data.</text>
</comment>
<dbReference type="EMBL" id="JYDP01001505">
    <property type="protein sequence ID" value="KRY98230.1"/>
    <property type="molecule type" value="Genomic_DNA"/>
</dbReference>
<gene>
    <name evidence="1" type="ORF">T11_14364</name>
</gene>
<name>A0A0V1GJ50_9BILA</name>
<reference evidence="1 2" key="1">
    <citation type="submission" date="2015-01" db="EMBL/GenBank/DDBJ databases">
        <title>Evolution of Trichinella species and genotypes.</title>
        <authorList>
            <person name="Korhonen P.K."/>
            <person name="Edoardo P."/>
            <person name="Giuseppe L.R."/>
            <person name="Gasser R.B."/>
        </authorList>
    </citation>
    <scope>NUCLEOTIDE SEQUENCE [LARGE SCALE GENOMIC DNA]</scope>
    <source>
        <strain evidence="1">ISS1029</strain>
    </source>
</reference>
<protein>
    <submittedName>
        <fullName evidence="1">Uncharacterized protein</fullName>
    </submittedName>
</protein>
<keyword evidence="2" id="KW-1185">Reference proteome</keyword>